<sequence>MRTILSGFRKEPSAEHQTNESVTTGEEAAPVDSKKNQSKSSLKSNHSGEFGISVTTTDSAPAHHQTELNIFISTNSHKSITNQPVPQIPKSSNSYLLDNEPTVLRLILRDTDECRFRAEPSRSSITSRHAGFYFAGMLRVKKVGLTP</sequence>
<proteinExistence type="predicted"/>
<protein>
    <submittedName>
        <fullName evidence="2">Uncharacterized protein</fullName>
    </submittedName>
</protein>
<feature type="compositionally biased region" description="Basic and acidic residues" evidence="1">
    <location>
        <begin position="8"/>
        <end position="18"/>
    </location>
</feature>
<reference evidence="2 3" key="1">
    <citation type="submission" date="2021-06" db="EMBL/GenBank/DDBJ databases">
        <title>Caerostris darwini draft genome.</title>
        <authorList>
            <person name="Kono N."/>
            <person name="Arakawa K."/>
        </authorList>
    </citation>
    <scope>NUCLEOTIDE SEQUENCE [LARGE SCALE GENOMIC DNA]</scope>
</reference>
<feature type="compositionally biased region" description="Low complexity" evidence="1">
    <location>
        <begin position="38"/>
        <end position="47"/>
    </location>
</feature>
<feature type="region of interest" description="Disordered" evidence="1">
    <location>
        <begin position="1"/>
        <end position="60"/>
    </location>
</feature>
<dbReference type="AlphaFoldDB" id="A0AAV4TM62"/>
<evidence type="ECO:0000256" key="1">
    <source>
        <dbReference type="SAM" id="MobiDB-lite"/>
    </source>
</evidence>
<organism evidence="2 3">
    <name type="scientific">Caerostris darwini</name>
    <dbReference type="NCBI Taxonomy" id="1538125"/>
    <lineage>
        <taxon>Eukaryota</taxon>
        <taxon>Metazoa</taxon>
        <taxon>Ecdysozoa</taxon>
        <taxon>Arthropoda</taxon>
        <taxon>Chelicerata</taxon>
        <taxon>Arachnida</taxon>
        <taxon>Araneae</taxon>
        <taxon>Araneomorphae</taxon>
        <taxon>Entelegynae</taxon>
        <taxon>Araneoidea</taxon>
        <taxon>Araneidae</taxon>
        <taxon>Caerostris</taxon>
    </lineage>
</organism>
<accession>A0AAV4TM62</accession>
<name>A0AAV4TM62_9ARAC</name>
<dbReference type="EMBL" id="BPLQ01009948">
    <property type="protein sequence ID" value="GIY47490.1"/>
    <property type="molecule type" value="Genomic_DNA"/>
</dbReference>
<dbReference type="Proteomes" id="UP001054837">
    <property type="component" value="Unassembled WGS sequence"/>
</dbReference>
<gene>
    <name evidence="2" type="ORF">CDAR_211</name>
</gene>
<keyword evidence="3" id="KW-1185">Reference proteome</keyword>
<evidence type="ECO:0000313" key="3">
    <source>
        <dbReference type="Proteomes" id="UP001054837"/>
    </source>
</evidence>
<comment type="caution">
    <text evidence="2">The sequence shown here is derived from an EMBL/GenBank/DDBJ whole genome shotgun (WGS) entry which is preliminary data.</text>
</comment>
<evidence type="ECO:0000313" key="2">
    <source>
        <dbReference type="EMBL" id="GIY47490.1"/>
    </source>
</evidence>